<organism evidence="9 10">
    <name type="scientific">Cryptococcus neoformans Tu259-1</name>
    <dbReference type="NCBI Taxonomy" id="1230072"/>
    <lineage>
        <taxon>Eukaryota</taxon>
        <taxon>Fungi</taxon>
        <taxon>Dikarya</taxon>
        <taxon>Basidiomycota</taxon>
        <taxon>Agaricomycotina</taxon>
        <taxon>Tremellomycetes</taxon>
        <taxon>Tremellales</taxon>
        <taxon>Cryptococcaceae</taxon>
        <taxon>Cryptococcus</taxon>
        <taxon>Cryptococcus neoformans species complex</taxon>
    </lineage>
</organism>
<evidence type="ECO:0000256" key="6">
    <source>
        <dbReference type="SAM" id="Phobius"/>
    </source>
</evidence>
<dbReference type="EMBL" id="AMKT01000005">
    <property type="protein sequence ID" value="OXG30331.1"/>
    <property type="molecule type" value="Genomic_DNA"/>
</dbReference>
<dbReference type="Proteomes" id="UP000199727">
    <property type="component" value="Unassembled WGS sequence"/>
</dbReference>
<dbReference type="OrthoDB" id="5586090at2759"/>
<name>A0A854QMQ9_CRYNE</name>
<proteinExistence type="predicted"/>
<feature type="compositionally biased region" description="Low complexity" evidence="5">
    <location>
        <begin position="441"/>
        <end position="454"/>
    </location>
</feature>
<accession>A0A854QMQ9</accession>
<reference evidence="9 10" key="1">
    <citation type="submission" date="2017-06" db="EMBL/GenBank/DDBJ databases">
        <title>Global population genomics of the pathogenic fungus Cryptococcus neoformans var. grubii.</title>
        <authorList>
            <person name="Cuomo C."/>
            <person name="Litvintseva A."/>
            <person name="Chen Y."/>
            <person name="Young S."/>
            <person name="Zeng Q."/>
            <person name="Chapman S."/>
            <person name="Gujja S."/>
            <person name="Saif S."/>
            <person name="Birren B."/>
        </authorList>
    </citation>
    <scope>NUCLEOTIDE SEQUENCE [LARGE SCALE GENOMIC DNA]</scope>
    <source>
        <strain evidence="9 10">Tu259-1</strain>
    </source>
</reference>
<feature type="compositionally biased region" description="Polar residues" evidence="5">
    <location>
        <begin position="593"/>
        <end position="606"/>
    </location>
</feature>
<dbReference type="SMART" id="SM00694">
    <property type="entry name" value="DysFC"/>
    <property type="match status" value="1"/>
</dbReference>
<feature type="region of interest" description="Disordered" evidence="5">
    <location>
        <begin position="381"/>
        <end position="458"/>
    </location>
</feature>
<keyword evidence="3 6" id="KW-1133">Transmembrane helix</keyword>
<evidence type="ECO:0000313" key="9">
    <source>
        <dbReference type="EMBL" id="OXG30331.1"/>
    </source>
</evidence>
<feature type="domain" description="Peroxin/Ferlin" evidence="8">
    <location>
        <begin position="543"/>
        <end position="576"/>
    </location>
</feature>
<dbReference type="SMART" id="SM00693">
    <property type="entry name" value="DysFN"/>
    <property type="match status" value="1"/>
</dbReference>
<dbReference type="AlphaFoldDB" id="A0A854QMQ9"/>
<evidence type="ECO:0000256" key="1">
    <source>
        <dbReference type="ARBA" id="ARBA00004127"/>
    </source>
</evidence>
<dbReference type="InterPro" id="IPR052646">
    <property type="entry name" value="Peroxisomal_PEX28-32"/>
</dbReference>
<feature type="transmembrane region" description="Helical" evidence="6">
    <location>
        <begin position="163"/>
        <end position="193"/>
    </location>
</feature>
<keyword evidence="2 6" id="KW-0812">Transmembrane</keyword>
<feature type="compositionally biased region" description="Basic and acidic residues" evidence="5">
    <location>
        <begin position="641"/>
        <end position="653"/>
    </location>
</feature>
<dbReference type="PANTHER" id="PTHR31679:SF2">
    <property type="entry name" value="PEROXISOMAL MEMBRANE PROTEIN PEX30-RELATED"/>
    <property type="match status" value="1"/>
</dbReference>
<feature type="compositionally biased region" description="Polar residues" evidence="5">
    <location>
        <begin position="477"/>
        <end position="489"/>
    </location>
</feature>
<dbReference type="GO" id="GO:0005778">
    <property type="term" value="C:peroxisomal membrane"/>
    <property type="evidence" value="ECO:0007669"/>
    <property type="project" value="UniProtKB-ARBA"/>
</dbReference>
<dbReference type="GO" id="GO:0007031">
    <property type="term" value="P:peroxisome organization"/>
    <property type="evidence" value="ECO:0007669"/>
    <property type="project" value="TreeGrafter"/>
</dbReference>
<feature type="region of interest" description="Disordered" evidence="5">
    <location>
        <begin position="473"/>
        <end position="533"/>
    </location>
</feature>
<feature type="domain" description="Peroxin/Ferlin" evidence="7">
    <location>
        <begin position="294"/>
        <end position="377"/>
    </location>
</feature>
<evidence type="ECO:0000259" key="8">
    <source>
        <dbReference type="SMART" id="SM00694"/>
    </source>
</evidence>
<dbReference type="InterPro" id="IPR010482">
    <property type="entry name" value="TECPR1-like_DysF"/>
</dbReference>
<dbReference type="InterPro" id="IPR006614">
    <property type="entry name" value="Peroxin/Ferlin"/>
</dbReference>
<keyword evidence="4 6" id="KW-0472">Membrane</keyword>
<comment type="subcellular location">
    <subcellularLocation>
        <location evidence="1">Endomembrane system</location>
        <topology evidence="1">Multi-pass membrane protein</topology>
    </subcellularLocation>
</comment>
<evidence type="ECO:0000256" key="3">
    <source>
        <dbReference type="ARBA" id="ARBA00022989"/>
    </source>
</evidence>
<evidence type="ECO:0000259" key="7">
    <source>
        <dbReference type="SMART" id="SM00693"/>
    </source>
</evidence>
<feature type="region of interest" description="Disordered" evidence="5">
    <location>
        <begin position="587"/>
        <end position="667"/>
    </location>
</feature>
<evidence type="ECO:0000256" key="4">
    <source>
        <dbReference type="ARBA" id="ARBA00023136"/>
    </source>
</evidence>
<evidence type="ECO:0000313" key="10">
    <source>
        <dbReference type="Proteomes" id="UP000199727"/>
    </source>
</evidence>
<evidence type="ECO:0000256" key="2">
    <source>
        <dbReference type="ARBA" id="ARBA00022692"/>
    </source>
</evidence>
<feature type="compositionally biased region" description="Low complexity" evidence="5">
    <location>
        <begin position="408"/>
        <end position="420"/>
    </location>
</feature>
<dbReference type="Pfam" id="PF06398">
    <property type="entry name" value="Pex24p"/>
    <property type="match status" value="2"/>
</dbReference>
<gene>
    <name evidence="9" type="ORF">C361_00164</name>
</gene>
<sequence>MLPQQPSNPSASSHNAQLLQSHDLVASLPTPYLRLLVLFARPIALFKHVLQVFLWSPGRRVESWMVVGAWWALCLGSQPAFRFLLPPLVFLPLLPLATLRLKNGQKAPTENSPSSPATHDTLLITLSDLNEIYALLPISPLPAMSDVYARFRQLGPVRLVRGLVVLWGTWLVLGQLVVGYKTLLALIGTIILLLPSPPLAHLINLLSGSLFFRQAVALAFLFTFGSPPETSYRFKLNFSLWGWFKSKWAASRRPSLAFAFRPKMSGKVPSGSALEVEREKSEGKEESHIKVESPIYFRFEIHENQRWWMGLDWTSALLPQERPSWCDSHLLPVSPPQAFTLPAPVSVVINTATMKDRYARVMRSAEWKWLDDDWSIVRSGPGANAAPSTQTTPVLPSENDPDSVYSLHQSQHHNQPQSPQARIASRPSSFISAFGSPTAYSSSGTEDSTSSAGSRAQSIAEQAFTKGLEKLKARAVSGTTPSATANSPRRSGESVRGRTGSYDATDEESSEGTPSTQIGQQAGTAPLPSETIPERDAATDADGWVYGDNKWENVGSKGGLGKFTRRRRWRRRAICIETVRKLSPSDDPAIAISPSTTESGVSTPTPATFVAAPSSPLKSKPAVGLSEAQTKGTAVSEEALESGKESTIPEHKFGPYGASSSGSAPVSRDEMLRMRLKKAMGSVGA</sequence>
<dbReference type="GO" id="GO:0012505">
    <property type="term" value="C:endomembrane system"/>
    <property type="evidence" value="ECO:0007669"/>
    <property type="project" value="UniProtKB-SubCell"/>
</dbReference>
<evidence type="ECO:0000256" key="5">
    <source>
        <dbReference type="SAM" id="MobiDB-lite"/>
    </source>
</evidence>
<protein>
    <recommendedName>
        <fullName evidence="7 8">Peroxin/Ferlin domain-containing protein</fullName>
    </recommendedName>
</protein>
<dbReference type="PANTHER" id="PTHR31679">
    <property type="entry name" value="PEROXISOMAL MEMBRANE PROTEIN PEX30-RELATED"/>
    <property type="match status" value="1"/>
</dbReference>
<comment type="caution">
    <text evidence="9">The sequence shown here is derived from an EMBL/GenBank/DDBJ whole genome shotgun (WGS) entry which is preliminary data.</text>
</comment>
<feature type="compositionally biased region" description="Polar residues" evidence="5">
    <location>
        <begin position="511"/>
        <end position="523"/>
    </location>
</feature>